<dbReference type="InterPro" id="IPR036844">
    <property type="entry name" value="Hint_dom_sf"/>
</dbReference>
<sequence>MRTGRFAARRARPRTAAAIAATLVGSLLPTLPLAASAAAQPYVPPSAVSREKPVKTSDAKAKPRKTDTTTSKTDDKHGALPGKGNATAEVPAGRGKTVKAGKLPITVTSAGTASTAHVEILDQDATAKAGLTGLLFTVSGVNEDNGVSVDYSSFAQAAGSAFGSRLKLVRLPACALTTPQLAECRTQTALPGGNDTEAQTVKADALTAAPPGSTRVQTSSGVMVLAATAGTAGPNGTYTATPLASASTWSTSLNSGSFSWSYDMPLTPMPGGLTPQLGLDYDSGSIDGRTSNSNNQASWIGDGFSYSPGFVERSYKPCADDGAPKTGTLSPGDQCWGTDNATISFAGHAGELIPVSADEWRIKNDSGTKVVRVRDANRGNGDNDGEYFRATTPEGTTYYFGYNRLPNWTAGKPETKSVYTLPVYGNNTGEPCNSADFASSWCQQGWRWNLDLVVDTHGNDITYWYTPETNNYGRNLTPTDRTPYVRGGRLDHIEYGQQQTDIYSATVKPMARVDFGTGERCLESTAGTCDPANIDANKQYWYDTPWDQTCKDGTDCPQPAPTFFTRTRLTQVVAKTLQADGSYTPVDTWDLKHKWGTADYDYQLLLDSIQHTGSSATPAVVMPKTTFAYKQMVNRLDQTGDGRLPFVKQRLGTITDELGGQIDVNYSAAVCDWTNLPTPQTNTTRCFPQMYQASDTSPIITEWFNKYVVASVIATDRTGGAPDMVTHYSYLGDAAWHYDDEDGLTKDKLKTWSQWRGYAHARIETGGVAGMSTQADHWFLRGMDGDRNDPADKNAKRSVTVNDGEGTTLTDDQAWAGFEYRTEQFDKPGGVILSKTVSTPWKKQTATRSNTWGTTTANLTGTAATRSFTSLDKGVGASWRETRTNTTYDGYGRVTALEDLGDTTEPADDKCTRTTYTDNTTTWILAGVSQIETVAANCSANVNRDTQPDGTSAVLSDVRYRYDNQAYGAPPTKGDVTLAHSLKNRTGTTATYLDSSGTFDTYGRPLTATDLVSTTVFDTTGSTGPVTTASPDARTTSSTYTPAAGRTARLTKTTPPATAGNTATSQSTTTDFDLLRGLPVDSLDANNRRTDVQYDALGRTLKVWLPDRAKSSGQTPDQEFTYTIADGKPSAIATKTLDDDGSQQTAYTLYDGFARPRQSQTPGPDGGRILTDTFYDDRGNPALAYAAYYTAGAPSSTLRNVDDTTNLETQTTTAYDGLGRPVKSTLLAGNGVGTPLSSTLTEYAGDRTTITPPQGGTPTTTITDAAGHTTELRQYKSATPTGAYDATTYRYDPAGHLTRLTDPAGTVWTWTYDQHGHQTKAVDPDSGTATSTYNDRGELTSTTDGRGNTIATVYDNLGRPTETHQDSPTGPLLTSQVWDPAGNKGQLSSSIRHATVGGTTYQYKTAYSLFDALARPTRTTVTVPSVPGQEPLAGTYISGATYRLDGQTKTVTYPAAGNLPAEPVAFTYDSLHRPTQVIGLSDYQTGQTYSPTNKPWQTTLNGTGDKRILVTDSYEWGTQRLASSRTDQYGITGAARAAAYTYDQAGNVTSVTDTSRSGTDRQCFTYDHLARLTEAYTPTADTCPTSPTGTTLGGPAPYWTSWTYNTNGTRATETRHDPAGNTANNATTTYTYPAATAARPHALTGTSTVTGALGTPVLESYGYDSAGNTTTRNLKPAGNRSSDETLTWNTENRLSRLAATVKTTTGSTTTTTNRSTDYLYDASGNRLIGHTLDTADPAAENWTLYLGNTELKLVKGATKATATRYYALGSATAVRTDDNKLTYQSADHHGTAEVNIDATTGATDQRHTLPFGATRGTSPATWAGNRGFLGGTTEPTGLTHLAARDYDPTTGRFISVDPLLSPTDPQALAGYTYSTNNPLTYSDPSGLMKYAGATEGGGTIQDDLCEGASCRMRYTDRKDLPNNGTYTLIYPGVAIRNDNPAFDKIRKAMYDRIAKNCAGWNHEFGCNDVTNTNAQPGSQAYDSNISQLLITKFHASCMDVGRCDASVTAGAIIGGGWLQSQFGNFNAEGYSRTPKPYTGNSGWSAGTFKGQSSKLQKEESSREQGAVTTCEFNSFPAGTEVLLADGATAPIETLKVGDIVLAADPETGQTSPQRIDATIATPDDRGFTTLTLEDTGSITATDHHPFWLETRKSWVEASDVQVGEALRTSSGTISRVVATRHSATLLAAYNLTVNGVHTYYVLAGETPVLVHNSNCLFGAPLREGIFGQSKAATQNRIQEVVDFYDMNGRPPAMTHQGGRRGRPAGEYGNGNGQLPDRPLGYYTESDVWPSGSGTGNRGAERLVFGRKGEVYYTSNHYDNFIRLR</sequence>
<evidence type="ECO:0000313" key="6">
    <source>
        <dbReference type="EMBL" id="GLW73640.1"/>
    </source>
</evidence>
<feature type="signal peptide" evidence="4">
    <location>
        <begin position="1"/>
        <end position="37"/>
    </location>
</feature>
<dbReference type="InterPro" id="IPR031325">
    <property type="entry name" value="RHS_repeat"/>
</dbReference>
<dbReference type="GO" id="GO:0016787">
    <property type="term" value="F:hydrolase activity"/>
    <property type="evidence" value="ECO:0007669"/>
    <property type="project" value="UniProtKB-KW"/>
</dbReference>
<dbReference type="GO" id="GO:0003723">
    <property type="term" value="F:RNA binding"/>
    <property type="evidence" value="ECO:0007669"/>
    <property type="project" value="InterPro"/>
</dbReference>
<feature type="compositionally biased region" description="Polar residues" evidence="3">
    <location>
        <begin position="2038"/>
        <end position="2054"/>
    </location>
</feature>
<feature type="region of interest" description="Disordered" evidence="3">
    <location>
        <begin position="2248"/>
        <end position="2274"/>
    </location>
</feature>
<dbReference type="SUPFAM" id="SSF51294">
    <property type="entry name" value="Hedgehog/intein (Hint) domain"/>
    <property type="match status" value="1"/>
</dbReference>
<dbReference type="Gene3D" id="2.170.16.10">
    <property type="entry name" value="Hedgehog/Intein (Hint) domain"/>
    <property type="match status" value="1"/>
</dbReference>
<dbReference type="GO" id="GO:0016539">
    <property type="term" value="P:intein-mediated protein splicing"/>
    <property type="evidence" value="ECO:0007669"/>
    <property type="project" value="InterPro"/>
</dbReference>
<dbReference type="PANTHER" id="PTHR32305:SF17">
    <property type="entry name" value="TRNA NUCLEASE WAPA"/>
    <property type="match status" value="1"/>
</dbReference>
<feature type="region of interest" description="Disordered" evidence="3">
    <location>
        <begin position="2038"/>
        <end position="2062"/>
    </location>
</feature>
<dbReference type="Pfam" id="PF00545">
    <property type="entry name" value="Ribonuclease"/>
    <property type="match status" value="1"/>
</dbReference>
<dbReference type="InterPro" id="IPR016191">
    <property type="entry name" value="Ribonuclease/ribotoxin"/>
</dbReference>
<gene>
    <name evidence="6" type="ORF">Kpho02_59390</name>
</gene>
<evidence type="ECO:0000313" key="7">
    <source>
        <dbReference type="Proteomes" id="UP001165041"/>
    </source>
</evidence>
<feature type="region of interest" description="Disordered" evidence="3">
    <location>
        <begin position="38"/>
        <end position="94"/>
    </location>
</feature>
<evidence type="ECO:0000256" key="1">
    <source>
        <dbReference type="ARBA" id="ARBA00022722"/>
    </source>
</evidence>
<evidence type="ECO:0000256" key="2">
    <source>
        <dbReference type="ARBA" id="ARBA00022801"/>
    </source>
</evidence>
<evidence type="ECO:0000256" key="3">
    <source>
        <dbReference type="SAM" id="MobiDB-lite"/>
    </source>
</evidence>
<feature type="compositionally biased region" description="Low complexity" evidence="3">
    <location>
        <begin position="1051"/>
        <end position="1064"/>
    </location>
</feature>
<dbReference type="NCBIfam" id="TIGR03696">
    <property type="entry name" value="Rhs_assc_core"/>
    <property type="match status" value="1"/>
</dbReference>
<feature type="compositionally biased region" description="Polar residues" evidence="3">
    <location>
        <begin position="1327"/>
        <end position="1351"/>
    </location>
</feature>
<feature type="compositionally biased region" description="Low complexity" evidence="3">
    <location>
        <begin position="38"/>
        <end position="48"/>
    </location>
</feature>
<dbReference type="InterPro" id="IPR003587">
    <property type="entry name" value="Hint_dom_N"/>
</dbReference>
<keyword evidence="2" id="KW-0378">Hydrolase</keyword>
<dbReference type="Pfam" id="PF07591">
    <property type="entry name" value="PT-HINT"/>
    <property type="match status" value="1"/>
</dbReference>
<dbReference type="InterPro" id="IPR022385">
    <property type="entry name" value="Rhs_assc_core"/>
</dbReference>
<dbReference type="InterPro" id="IPR050708">
    <property type="entry name" value="T6SS_VgrG/RHS"/>
</dbReference>
<organism evidence="6 7">
    <name type="scientific">Kitasatospora phosalacinea</name>
    <dbReference type="NCBI Taxonomy" id="2065"/>
    <lineage>
        <taxon>Bacteria</taxon>
        <taxon>Bacillati</taxon>
        <taxon>Actinomycetota</taxon>
        <taxon>Actinomycetes</taxon>
        <taxon>Kitasatosporales</taxon>
        <taxon>Streptomycetaceae</taxon>
        <taxon>Kitasatospora</taxon>
    </lineage>
</organism>
<feature type="region of interest" description="Disordered" evidence="3">
    <location>
        <begin position="1020"/>
        <end position="1070"/>
    </location>
</feature>
<dbReference type="GO" id="GO:0004521">
    <property type="term" value="F:RNA endonuclease activity"/>
    <property type="evidence" value="ECO:0007669"/>
    <property type="project" value="InterPro"/>
</dbReference>
<dbReference type="NCBIfam" id="TIGR01643">
    <property type="entry name" value="YD_repeat_2x"/>
    <property type="match status" value="2"/>
</dbReference>
<dbReference type="InterPro" id="IPR030934">
    <property type="entry name" value="Intein_C"/>
</dbReference>
<feature type="compositionally biased region" description="Polar residues" evidence="3">
    <location>
        <begin position="1020"/>
        <end position="1041"/>
    </location>
</feature>
<dbReference type="SUPFAM" id="SSF53933">
    <property type="entry name" value="Microbial ribonucleases"/>
    <property type="match status" value="1"/>
</dbReference>
<reference evidence="6" key="1">
    <citation type="submission" date="2023-02" db="EMBL/GenBank/DDBJ databases">
        <title>Kitasatospora phosalacinea NBRC 14627.</title>
        <authorList>
            <person name="Ichikawa N."/>
            <person name="Sato H."/>
            <person name="Tonouchi N."/>
        </authorList>
    </citation>
    <scope>NUCLEOTIDE SEQUENCE</scope>
    <source>
        <strain evidence="6">NBRC 14627</strain>
    </source>
</reference>
<dbReference type="Pfam" id="PF05593">
    <property type="entry name" value="RHS_repeat"/>
    <property type="match status" value="1"/>
</dbReference>
<accession>A0A9W6V5Z9</accession>
<evidence type="ECO:0000256" key="4">
    <source>
        <dbReference type="SAM" id="SignalP"/>
    </source>
</evidence>
<feature type="chain" id="PRO_5040754007" description="Hint domain-containing protein" evidence="4">
    <location>
        <begin position="38"/>
        <end position="2324"/>
    </location>
</feature>
<dbReference type="RefSeq" id="WP_285739282.1">
    <property type="nucleotide sequence ID" value="NZ_BSSA01000027.1"/>
</dbReference>
<dbReference type="InterPro" id="IPR006530">
    <property type="entry name" value="YD"/>
</dbReference>
<keyword evidence="4" id="KW-0732">Signal</keyword>
<dbReference type="PANTHER" id="PTHR32305">
    <property type="match status" value="1"/>
</dbReference>
<dbReference type="PROSITE" id="PS50817">
    <property type="entry name" value="INTEIN_N_TER"/>
    <property type="match status" value="1"/>
</dbReference>
<feature type="compositionally biased region" description="Basic and acidic residues" evidence="3">
    <location>
        <begin position="49"/>
        <end position="78"/>
    </location>
</feature>
<dbReference type="Gene3D" id="2.180.10.10">
    <property type="entry name" value="RHS repeat-associated core"/>
    <property type="match status" value="1"/>
</dbReference>
<feature type="compositionally biased region" description="Polar residues" evidence="3">
    <location>
        <begin position="1366"/>
        <end position="1377"/>
    </location>
</feature>
<feature type="region of interest" description="Disordered" evidence="3">
    <location>
        <begin position="1317"/>
        <end position="1387"/>
    </location>
</feature>
<dbReference type="Gene3D" id="3.10.450.30">
    <property type="entry name" value="Microbial ribonucleases"/>
    <property type="match status" value="1"/>
</dbReference>
<dbReference type="InterPro" id="IPR000026">
    <property type="entry name" value="N1-like"/>
</dbReference>
<dbReference type="Proteomes" id="UP001165041">
    <property type="component" value="Unassembled WGS sequence"/>
</dbReference>
<dbReference type="CDD" id="cd00081">
    <property type="entry name" value="Hint"/>
    <property type="match status" value="1"/>
</dbReference>
<name>A0A9W6V5Z9_9ACTN</name>
<evidence type="ECO:0000259" key="5">
    <source>
        <dbReference type="SMART" id="SM00306"/>
    </source>
</evidence>
<dbReference type="InterPro" id="IPR006141">
    <property type="entry name" value="Intein_N"/>
</dbReference>
<dbReference type="SMART" id="SM00306">
    <property type="entry name" value="HintN"/>
    <property type="match status" value="1"/>
</dbReference>
<dbReference type="EMBL" id="BSSA01000027">
    <property type="protein sequence ID" value="GLW73640.1"/>
    <property type="molecule type" value="Genomic_DNA"/>
</dbReference>
<protein>
    <recommendedName>
        <fullName evidence="5">Hint domain-containing protein</fullName>
    </recommendedName>
</protein>
<keyword evidence="1" id="KW-0540">Nuclease</keyword>
<proteinExistence type="predicted"/>
<comment type="caution">
    <text evidence="6">The sequence shown here is derived from an EMBL/GenBank/DDBJ whole genome shotgun (WGS) entry which is preliminary data.</text>
</comment>
<feature type="domain" description="Hint" evidence="5">
    <location>
        <begin position="2072"/>
        <end position="2170"/>
    </location>
</feature>
<dbReference type="NCBIfam" id="TIGR01443">
    <property type="entry name" value="intein_Cterm"/>
    <property type="match status" value="1"/>
</dbReference>